<feature type="non-terminal residue" evidence="2">
    <location>
        <position position="1"/>
    </location>
</feature>
<feature type="transmembrane region" description="Helical" evidence="1">
    <location>
        <begin position="203"/>
        <end position="221"/>
    </location>
</feature>
<accession>A0AAE0NMF7</accession>
<protein>
    <submittedName>
        <fullName evidence="2">Uncharacterized protein</fullName>
    </submittedName>
</protein>
<comment type="caution">
    <text evidence="2">The sequence shown here is derived from an EMBL/GenBank/DDBJ whole genome shotgun (WGS) entry which is preliminary data.</text>
</comment>
<evidence type="ECO:0000256" key="1">
    <source>
        <dbReference type="SAM" id="Phobius"/>
    </source>
</evidence>
<feature type="non-terminal residue" evidence="2">
    <location>
        <position position="374"/>
    </location>
</feature>
<feature type="transmembrane region" description="Helical" evidence="1">
    <location>
        <begin position="169"/>
        <end position="197"/>
    </location>
</feature>
<reference evidence="2" key="2">
    <citation type="submission" date="2023-06" db="EMBL/GenBank/DDBJ databases">
        <authorList>
            <consortium name="Lawrence Berkeley National Laboratory"/>
            <person name="Haridas S."/>
            <person name="Hensen N."/>
            <person name="Bonometti L."/>
            <person name="Westerberg I."/>
            <person name="Brannstrom I.O."/>
            <person name="Guillou S."/>
            <person name="Cros-Aarteil S."/>
            <person name="Calhoun S."/>
            <person name="Kuo A."/>
            <person name="Mondo S."/>
            <person name="Pangilinan J."/>
            <person name="Riley R."/>
            <person name="Labutti K."/>
            <person name="Andreopoulos B."/>
            <person name="Lipzen A."/>
            <person name="Chen C."/>
            <person name="Yanf M."/>
            <person name="Daum C."/>
            <person name="Ng V."/>
            <person name="Clum A."/>
            <person name="Steindorff A."/>
            <person name="Ohm R."/>
            <person name="Martin F."/>
            <person name="Silar P."/>
            <person name="Natvig D."/>
            <person name="Lalanne C."/>
            <person name="Gautier V."/>
            <person name="Ament-Velasquez S.L."/>
            <person name="Kruys A."/>
            <person name="Hutchinson M.I."/>
            <person name="Powell A.J."/>
            <person name="Barry K."/>
            <person name="Miller A.N."/>
            <person name="Grigoriev I.V."/>
            <person name="Debuchy R."/>
            <person name="Gladieux P."/>
            <person name="Thoren M.H."/>
            <person name="Johannesson H."/>
        </authorList>
    </citation>
    <scope>NUCLEOTIDE SEQUENCE</scope>
    <source>
        <strain evidence="2">CBS 958.72</strain>
    </source>
</reference>
<keyword evidence="1" id="KW-0472">Membrane</keyword>
<keyword evidence="3" id="KW-1185">Reference proteome</keyword>
<feature type="transmembrane region" description="Helical" evidence="1">
    <location>
        <begin position="252"/>
        <end position="274"/>
    </location>
</feature>
<reference evidence="2" key="1">
    <citation type="journal article" date="2023" name="Mol. Phylogenet. Evol.">
        <title>Genome-scale phylogeny and comparative genomics of the fungal order Sordariales.</title>
        <authorList>
            <person name="Hensen N."/>
            <person name="Bonometti L."/>
            <person name="Westerberg I."/>
            <person name="Brannstrom I.O."/>
            <person name="Guillou S."/>
            <person name="Cros-Aarteil S."/>
            <person name="Calhoun S."/>
            <person name="Haridas S."/>
            <person name="Kuo A."/>
            <person name="Mondo S."/>
            <person name="Pangilinan J."/>
            <person name="Riley R."/>
            <person name="LaButti K."/>
            <person name="Andreopoulos B."/>
            <person name="Lipzen A."/>
            <person name="Chen C."/>
            <person name="Yan M."/>
            <person name="Daum C."/>
            <person name="Ng V."/>
            <person name="Clum A."/>
            <person name="Steindorff A."/>
            <person name="Ohm R.A."/>
            <person name="Martin F."/>
            <person name="Silar P."/>
            <person name="Natvig D.O."/>
            <person name="Lalanne C."/>
            <person name="Gautier V."/>
            <person name="Ament-Velasquez S.L."/>
            <person name="Kruys A."/>
            <person name="Hutchinson M.I."/>
            <person name="Powell A.J."/>
            <person name="Barry K."/>
            <person name="Miller A.N."/>
            <person name="Grigoriev I.V."/>
            <person name="Debuchy R."/>
            <person name="Gladieux P."/>
            <person name="Hiltunen Thoren M."/>
            <person name="Johannesson H."/>
        </authorList>
    </citation>
    <scope>NUCLEOTIDE SEQUENCE</scope>
    <source>
        <strain evidence="2">CBS 958.72</strain>
    </source>
</reference>
<dbReference type="Proteomes" id="UP001287356">
    <property type="component" value="Unassembled WGS sequence"/>
</dbReference>
<sequence length="374" mass="41256">STKAEVPFVPFLAGLTAWVLLRFGAEAIVRRVNPEFFEDLKLDIRRRYDLYFGTWLGLIFKAVSIVACTTALLTTSAETDIAGLARPLSTEEQWCWGCRAVLFVQELPHYVSIPELVVHHMLSIAAMIGILAWNFPRRQMYLIWATLLSEFANNSRRLLKMHGRLTPRLSVWLSAAIALNVVLFRVTGALVAIVWSLQGGTSSLALVLNVGAMSIYILYMLRMSVRELTRSELLIVRLGRPTKLIIAGNWEINLLGIFVGLGIVCTEVSALWIYEANVNHLTSKAEIHSIAWASLQAVIVGLFGAHATACLMRFSVVPAEAGQRSPRMCMQGGLVFAGAVILLSPTMESTVDRGTFLSCMSMSFLLLEAIGQIG</sequence>
<feature type="transmembrane region" description="Helical" evidence="1">
    <location>
        <begin position="294"/>
        <end position="316"/>
    </location>
</feature>
<evidence type="ECO:0000313" key="3">
    <source>
        <dbReference type="Proteomes" id="UP001287356"/>
    </source>
</evidence>
<name>A0AAE0NMF7_9PEZI</name>
<evidence type="ECO:0000313" key="2">
    <source>
        <dbReference type="EMBL" id="KAK3384226.1"/>
    </source>
</evidence>
<proteinExistence type="predicted"/>
<feature type="transmembrane region" description="Helical" evidence="1">
    <location>
        <begin position="116"/>
        <end position="135"/>
    </location>
</feature>
<gene>
    <name evidence="2" type="ORF">B0T24DRAFT_487383</name>
</gene>
<feature type="transmembrane region" description="Helical" evidence="1">
    <location>
        <begin position="6"/>
        <end position="29"/>
    </location>
</feature>
<feature type="transmembrane region" description="Helical" evidence="1">
    <location>
        <begin position="328"/>
        <end position="347"/>
    </location>
</feature>
<keyword evidence="1" id="KW-0812">Transmembrane</keyword>
<feature type="transmembrane region" description="Helical" evidence="1">
    <location>
        <begin position="50"/>
        <end position="73"/>
    </location>
</feature>
<keyword evidence="1" id="KW-1133">Transmembrane helix</keyword>
<dbReference type="AlphaFoldDB" id="A0AAE0NMF7"/>
<organism evidence="2 3">
    <name type="scientific">Lasiosphaeria ovina</name>
    <dbReference type="NCBI Taxonomy" id="92902"/>
    <lineage>
        <taxon>Eukaryota</taxon>
        <taxon>Fungi</taxon>
        <taxon>Dikarya</taxon>
        <taxon>Ascomycota</taxon>
        <taxon>Pezizomycotina</taxon>
        <taxon>Sordariomycetes</taxon>
        <taxon>Sordariomycetidae</taxon>
        <taxon>Sordariales</taxon>
        <taxon>Lasiosphaeriaceae</taxon>
        <taxon>Lasiosphaeria</taxon>
    </lineage>
</organism>
<dbReference type="EMBL" id="JAULSN010000001">
    <property type="protein sequence ID" value="KAK3384226.1"/>
    <property type="molecule type" value="Genomic_DNA"/>
</dbReference>